<feature type="region of interest" description="Disordered" evidence="1">
    <location>
        <begin position="239"/>
        <end position="356"/>
    </location>
</feature>
<dbReference type="AlphaFoldDB" id="A0A2T3Z550"/>
<name>A0A2T3Z550_TRIA4</name>
<proteinExistence type="predicted"/>
<gene>
    <name evidence="3" type="ORF">M441DRAFT_195202</name>
</gene>
<sequence length="506" mass="54616">MDKAKCTDDSHATRDSPTCSAECQAQLLTSLASSDEALKTACLTLSDRHRCGRDDFYIPYYCGSQLCTINGKRDADQQCAGMHTYRFNSCVSNHNSGLINLALLDQDRDILGALLDEHEPIHRQQRFSTTPAVAFPAATASGFPEEGFHTITIKTSFSSIPSIVHDLTASGLSATHLAISVESSKYQHHQRSTVANQVSSTTKVTIGVSVMVGVLVIIGFIGWHLRMKIRFRNKKRISRPIKPISPPATPLISPSSSHAAPPKAPLTPPARLQERRFLLPRALSLRRNNQRRRSDGPSSQDKVGMPLAPLSPLSTSNARRSPEEGEHQGITSTTSISMTKSPARPPRDDNPSETSISSVFSHVGTVRAASNVSIGSAQNKYSSATVTELPRPPLRVYEAPPAVGRLTSPGPPPTRALPSLPLDGRTSPLKSPLSPTSPTRRGSPSIASISGSSVSVSEGNGDSQRVWEGNSHSDLRGSVEVALQSPRRVRHVRSPLLNEVRLDKVL</sequence>
<organism evidence="3 4">
    <name type="scientific">Trichoderma asperellum (strain ATCC 204424 / CBS 433.97 / NBRC 101777)</name>
    <dbReference type="NCBI Taxonomy" id="1042311"/>
    <lineage>
        <taxon>Eukaryota</taxon>
        <taxon>Fungi</taxon>
        <taxon>Dikarya</taxon>
        <taxon>Ascomycota</taxon>
        <taxon>Pezizomycotina</taxon>
        <taxon>Sordariomycetes</taxon>
        <taxon>Hypocreomycetidae</taxon>
        <taxon>Hypocreales</taxon>
        <taxon>Hypocreaceae</taxon>
        <taxon>Trichoderma</taxon>
    </lineage>
</organism>
<reference evidence="3 4" key="1">
    <citation type="submission" date="2016-07" db="EMBL/GenBank/DDBJ databases">
        <title>Multiple horizontal gene transfer events from other fungi enriched the ability of initially mycotrophic Trichoderma (Ascomycota) to feed on dead plant biomass.</title>
        <authorList>
            <consortium name="DOE Joint Genome Institute"/>
            <person name="Aerts A."/>
            <person name="Atanasova L."/>
            <person name="Chenthamara K."/>
            <person name="Zhang J."/>
            <person name="Grujic M."/>
            <person name="Henrissat B."/>
            <person name="Kuo A."/>
            <person name="Salamov A."/>
            <person name="Lipzen A."/>
            <person name="Labutti K."/>
            <person name="Barry K."/>
            <person name="Miao Y."/>
            <person name="Rahimi M.J."/>
            <person name="Shen Q."/>
            <person name="Grigoriev I.V."/>
            <person name="Kubicek C.P."/>
            <person name="Druzhinina I.S."/>
        </authorList>
    </citation>
    <scope>NUCLEOTIDE SEQUENCE [LARGE SCALE GENOMIC DNA]</scope>
    <source>
        <strain evidence="3 4">CBS 433.97</strain>
    </source>
</reference>
<feature type="compositionally biased region" description="Low complexity" evidence="1">
    <location>
        <begin position="330"/>
        <end position="341"/>
    </location>
</feature>
<dbReference type="OrthoDB" id="4899740at2759"/>
<dbReference type="STRING" id="1042311.A0A2T3Z550"/>
<feature type="region of interest" description="Disordered" evidence="1">
    <location>
        <begin position="401"/>
        <end position="474"/>
    </location>
</feature>
<keyword evidence="2" id="KW-0812">Transmembrane</keyword>
<keyword evidence="4" id="KW-1185">Reference proteome</keyword>
<protein>
    <submittedName>
        <fullName evidence="3">Uncharacterized protein</fullName>
    </submittedName>
</protein>
<accession>A0A2T3Z550</accession>
<keyword evidence="2" id="KW-0472">Membrane</keyword>
<evidence type="ECO:0000313" key="3">
    <source>
        <dbReference type="EMBL" id="PTB39951.1"/>
    </source>
</evidence>
<keyword evidence="2" id="KW-1133">Transmembrane helix</keyword>
<evidence type="ECO:0000313" key="4">
    <source>
        <dbReference type="Proteomes" id="UP000240493"/>
    </source>
</evidence>
<evidence type="ECO:0000256" key="1">
    <source>
        <dbReference type="SAM" id="MobiDB-lite"/>
    </source>
</evidence>
<feature type="compositionally biased region" description="Low complexity" evidence="1">
    <location>
        <begin position="425"/>
        <end position="463"/>
    </location>
</feature>
<dbReference type="EMBL" id="KZ679263">
    <property type="protein sequence ID" value="PTB39951.1"/>
    <property type="molecule type" value="Genomic_DNA"/>
</dbReference>
<dbReference type="Proteomes" id="UP000240493">
    <property type="component" value="Unassembled WGS sequence"/>
</dbReference>
<feature type="transmembrane region" description="Helical" evidence="2">
    <location>
        <begin position="204"/>
        <end position="225"/>
    </location>
</feature>
<evidence type="ECO:0000256" key="2">
    <source>
        <dbReference type="SAM" id="Phobius"/>
    </source>
</evidence>